<name>A0A9P7VMS3_9AGAR</name>
<organism evidence="1 2">
    <name type="scientific">Guyanagaster necrorhizus</name>
    <dbReference type="NCBI Taxonomy" id="856835"/>
    <lineage>
        <taxon>Eukaryota</taxon>
        <taxon>Fungi</taxon>
        <taxon>Dikarya</taxon>
        <taxon>Basidiomycota</taxon>
        <taxon>Agaricomycotina</taxon>
        <taxon>Agaricomycetes</taxon>
        <taxon>Agaricomycetidae</taxon>
        <taxon>Agaricales</taxon>
        <taxon>Marasmiineae</taxon>
        <taxon>Physalacriaceae</taxon>
        <taxon>Guyanagaster</taxon>
    </lineage>
</organism>
<gene>
    <name evidence="1" type="ORF">BT62DRAFT_935263</name>
</gene>
<comment type="caution">
    <text evidence="1">The sequence shown here is derived from an EMBL/GenBank/DDBJ whole genome shotgun (WGS) entry which is preliminary data.</text>
</comment>
<dbReference type="EMBL" id="MU250546">
    <property type="protein sequence ID" value="KAG7443322.1"/>
    <property type="molecule type" value="Genomic_DNA"/>
</dbReference>
<protein>
    <submittedName>
        <fullName evidence="1">Uncharacterized protein</fullName>
    </submittedName>
</protein>
<dbReference type="AlphaFoldDB" id="A0A9P7VMS3"/>
<accession>A0A9P7VMS3</accession>
<dbReference type="RefSeq" id="XP_043036822.1">
    <property type="nucleotide sequence ID" value="XM_043186899.1"/>
</dbReference>
<reference evidence="1" key="1">
    <citation type="submission" date="2020-11" db="EMBL/GenBank/DDBJ databases">
        <title>Adaptations for nitrogen fixation in a non-lichenized fungal sporocarp promotes dispersal by wood-feeding termites.</title>
        <authorList>
            <consortium name="DOE Joint Genome Institute"/>
            <person name="Koch R.A."/>
            <person name="Yoon G."/>
            <person name="Arayal U."/>
            <person name="Lail K."/>
            <person name="Amirebrahimi M."/>
            <person name="Labutti K."/>
            <person name="Lipzen A."/>
            <person name="Riley R."/>
            <person name="Barry K."/>
            <person name="Henrissat B."/>
            <person name="Grigoriev I.V."/>
            <person name="Herr J.R."/>
            <person name="Aime M.C."/>
        </authorList>
    </citation>
    <scope>NUCLEOTIDE SEQUENCE</scope>
    <source>
        <strain evidence="1">MCA 3950</strain>
    </source>
</reference>
<evidence type="ECO:0000313" key="2">
    <source>
        <dbReference type="Proteomes" id="UP000812287"/>
    </source>
</evidence>
<dbReference type="OrthoDB" id="10490525at2759"/>
<evidence type="ECO:0000313" key="1">
    <source>
        <dbReference type="EMBL" id="KAG7443322.1"/>
    </source>
</evidence>
<sequence length="76" mass="9046">MSRDPFTQLVLFYSLRITSPPFINTLSYDTKTLFGLGVYRVFSRWTFPHPHPRSLTRYPDTLQILRLSTLTYMQML</sequence>
<keyword evidence="2" id="KW-1185">Reference proteome</keyword>
<dbReference type="GeneID" id="66109196"/>
<proteinExistence type="predicted"/>
<dbReference type="Proteomes" id="UP000812287">
    <property type="component" value="Unassembled WGS sequence"/>
</dbReference>